<gene>
    <name evidence="1" type="ORF">PsYK624_167510</name>
</gene>
<proteinExistence type="predicted"/>
<accession>A0A9P3GS22</accession>
<dbReference type="Proteomes" id="UP000703269">
    <property type="component" value="Unassembled WGS sequence"/>
</dbReference>
<keyword evidence="2" id="KW-1185">Reference proteome</keyword>
<organism evidence="1 2">
    <name type="scientific">Phanerochaete sordida</name>
    <dbReference type="NCBI Taxonomy" id="48140"/>
    <lineage>
        <taxon>Eukaryota</taxon>
        <taxon>Fungi</taxon>
        <taxon>Dikarya</taxon>
        <taxon>Basidiomycota</taxon>
        <taxon>Agaricomycotina</taxon>
        <taxon>Agaricomycetes</taxon>
        <taxon>Polyporales</taxon>
        <taxon>Phanerochaetaceae</taxon>
        <taxon>Phanerochaete</taxon>
    </lineage>
</organism>
<evidence type="ECO:0000313" key="1">
    <source>
        <dbReference type="EMBL" id="GJF00463.1"/>
    </source>
</evidence>
<sequence>MKAPFMKRWWNKELELARRQLRRLGKQSYNWRHNRDHPSHADYRRQRNKYGELISRTKREHWEAFLEDVDEDNVWNFSRYVAGGSSDGSTDRVTQLQMTQEDGSSRLTQNNDEKSHALHRTFFPPACEQRDWEALAEYPDAAFDVAAITESFVAEILAGLKKFKAPAKMASQTKR</sequence>
<reference evidence="1 2" key="1">
    <citation type="submission" date="2021-08" db="EMBL/GenBank/DDBJ databases">
        <title>Draft Genome Sequence of Phanerochaete sordida strain YK-624.</title>
        <authorList>
            <person name="Mori T."/>
            <person name="Dohra H."/>
            <person name="Suzuki T."/>
            <person name="Kawagishi H."/>
            <person name="Hirai H."/>
        </authorList>
    </citation>
    <scope>NUCLEOTIDE SEQUENCE [LARGE SCALE GENOMIC DNA]</scope>
    <source>
        <strain evidence="1 2">YK-624</strain>
    </source>
</reference>
<dbReference type="OrthoDB" id="2717295at2759"/>
<protein>
    <submittedName>
        <fullName evidence="1">Uncharacterized protein</fullName>
    </submittedName>
</protein>
<comment type="caution">
    <text evidence="1">The sequence shown here is derived from an EMBL/GenBank/DDBJ whole genome shotgun (WGS) entry which is preliminary data.</text>
</comment>
<name>A0A9P3GS22_9APHY</name>
<dbReference type="EMBL" id="BPQB01000156">
    <property type="protein sequence ID" value="GJF00463.1"/>
    <property type="molecule type" value="Genomic_DNA"/>
</dbReference>
<dbReference type="AlphaFoldDB" id="A0A9P3GS22"/>
<evidence type="ECO:0000313" key="2">
    <source>
        <dbReference type="Proteomes" id="UP000703269"/>
    </source>
</evidence>